<evidence type="ECO:0000259" key="7">
    <source>
        <dbReference type="PROSITE" id="PS50075"/>
    </source>
</evidence>
<dbReference type="EMBL" id="CAJNJA010007292">
    <property type="protein sequence ID" value="CAE7222817.1"/>
    <property type="molecule type" value="Genomic_DNA"/>
</dbReference>
<dbReference type="SMART" id="SM00823">
    <property type="entry name" value="PKS_PP"/>
    <property type="match status" value="1"/>
</dbReference>
<dbReference type="SUPFAM" id="SSF53901">
    <property type="entry name" value="Thiolase-like"/>
    <property type="match status" value="1"/>
</dbReference>
<dbReference type="SMART" id="SM00822">
    <property type="entry name" value="PKS_KR"/>
    <property type="match status" value="1"/>
</dbReference>
<dbReference type="GO" id="GO:0006633">
    <property type="term" value="P:fatty acid biosynthetic process"/>
    <property type="evidence" value="ECO:0007669"/>
    <property type="project" value="InterPro"/>
</dbReference>
<protein>
    <submittedName>
        <fullName evidence="10">OrfB protein</fullName>
    </submittedName>
</protein>
<accession>A0A812K5Q5</accession>
<dbReference type="Pfam" id="PF00109">
    <property type="entry name" value="ketoacyl-synt"/>
    <property type="match status" value="1"/>
</dbReference>
<feature type="region of interest" description="N-terminal hotdog fold" evidence="5">
    <location>
        <begin position="884"/>
        <end position="1013"/>
    </location>
</feature>
<comment type="caution">
    <text evidence="10">The sequence shown here is derived from an EMBL/GenBank/DDBJ whole genome shotgun (WGS) entry which is preliminary data.</text>
</comment>
<feature type="domain" description="PKS/mFAS DH" evidence="9">
    <location>
        <begin position="884"/>
        <end position="1176"/>
    </location>
</feature>
<dbReference type="SMART" id="SM00826">
    <property type="entry name" value="PKS_DH"/>
    <property type="match status" value="1"/>
</dbReference>
<evidence type="ECO:0000256" key="1">
    <source>
        <dbReference type="ARBA" id="ARBA00022450"/>
    </source>
</evidence>
<feature type="compositionally biased region" description="Polar residues" evidence="6">
    <location>
        <begin position="1414"/>
        <end position="1423"/>
    </location>
</feature>
<dbReference type="Pfam" id="PF08659">
    <property type="entry name" value="KR"/>
    <property type="match status" value="2"/>
</dbReference>
<dbReference type="SUPFAM" id="SSF51735">
    <property type="entry name" value="NAD(P)-binding Rossmann-fold domains"/>
    <property type="match status" value="4"/>
</dbReference>
<evidence type="ECO:0000256" key="5">
    <source>
        <dbReference type="PROSITE-ProRule" id="PRU01363"/>
    </source>
</evidence>
<organism evidence="10 11">
    <name type="scientific">Symbiodinium necroappetens</name>
    <dbReference type="NCBI Taxonomy" id="1628268"/>
    <lineage>
        <taxon>Eukaryota</taxon>
        <taxon>Sar</taxon>
        <taxon>Alveolata</taxon>
        <taxon>Dinophyceae</taxon>
        <taxon>Suessiales</taxon>
        <taxon>Symbiodiniaceae</taxon>
        <taxon>Symbiodinium</taxon>
    </lineage>
</organism>
<dbReference type="InterPro" id="IPR050091">
    <property type="entry name" value="PKS_NRPS_Biosynth_Enz"/>
</dbReference>
<keyword evidence="4" id="KW-0511">Multifunctional enzyme</keyword>
<dbReference type="Gene3D" id="3.10.129.110">
    <property type="entry name" value="Polyketide synthase dehydratase"/>
    <property type="match status" value="1"/>
</dbReference>
<dbReference type="PANTHER" id="PTHR43775:SF37">
    <property type="entry name" value="SI:DKEY-61P9.11"/>
    <property type="match status" value="1"/>
</dbReference>
<dbReference type="SMART" id="SM00829">
    <property type="entry name" value="PKS_ER"/>
    <property type="match status" value="1"/>
</dbReference>
<dbReference type="PROSITE" id="PS00606">
    <property type="entry name" value="KS3_1"/>
    <property type="match status" value="1"/>
</dbReference>
<keyword evidence="11" id="KW-1185">Reference proteome</keyword>
<dbReference type="InterPro" id="IPR020807">
    <property type="entry name" value="PKS_DH"/>
</dbReference>
<dbReference type="Gene3D" id="1.10.1200.10">
    <property type="entry name" value="ACP-like"/>
    <property type="match status" value="1"/>
</dbReference>
<evidence type="ECO:0000259" key="9">
    <source>
        <dbReference type="PROSITE" id="PS52019"/>
    </source>
</evidence>
<reference evidence="10" key="1">
    <citation type="submission" date="2021-02" db="EMBL/GenBank/DDBJ databases">
        <authorList>
            <person name="Dougan E. K."/>
            <person name="Rhodes N."/>
            <person name="Thang M."/>
            <person name="Chan C."/>
        </authorList>
    </citation>
    <scope>NUCLEOTIDE SEQUENCE</scope>
</reference>
<dbReference type="Pfam" id="PF02801">
    <property type="entry name" value="Ketoacyl-synt_C"/>
    <property type="match status" value="1"/>
</dbReference>
<dbReference type="GO" id="GO:0044550">
    <property type="term" value="P:secondary metabolite biosynthetic process"/>
    <property type="evidence" value="ECO:0007669"/>
    <property type="project" value="UniProtKB-ARBA"/>
</dbReference>
<gene>
    <name evidence="10" type="primary">orfB</name>
    <name evidence="10" type="ORF">SNEC2469_LOCUS2942</name>
</gene>
<evidence type="ECO:0000256" key="4">
    <source>
        <dbReference type="ARBA" id="ARBA00023268"/>
    </source>
</evidence>
<dbReference type="InterPro" id="IPR049552">
    <property type="entry name" value="PKS_DH_N"/>
</dbReference>
<feature type="region of interest" description="Disordered" evidence="6">
    <location>
        <begin position="390"/>
        <end position="427"/>
    </location>
</feature>
<dbReference type="InterPro" id="IPR036736">
    <property type="entry name" value="ACP-like_sf"/>
</dbReference>
<dbReference type="InterPro" id="IPR009081">
    <property type="entry name" value="PP-bd_ACP"/>
</dbReference>
<dbReference type="InterPro" id="IPR013968">
    <property type="entry name" value="PKS_KR"/>
</dbReference>
<dbReference type="GO" id="GO:0031177">
    <property type="term" value="F:phosphopantetheine binding"/>
    <property type="evidence" value="ECO:0007669"/>
    <property type="project" value="InterPro"/>
</dbReference>
<keyword evidence="2" id="KW-0597">Phosphoprotein</keyword>
<dbReference type="GO" id="GO:0016491">
    <property type="term" value="F:oxidoreductase activity"/>
    <property type="evidence" value="ECO:0007669"/>
    <property type="project" value="InterPro"/>
</dbReference>
<dbReference type="InterPro" id="IPR016039">
    <property type="entry name" value="Thiolase-like"/>
</dbReference>
<dbReference type="SUPFAM" id="SSF47336">
    <property type="entry name" value="ACP-like"/>
    <property type="match status" value="1"/>
</dbReference>
<dbReference type="OrthoDB" id="425278at2759"/>
<dbReference type="PROSITE" id="PS52019">
    <property type="entry name" value="PKS_MFAS_DH"/>
    <property type="match status" value="1"/>
</dbReference>
<dbReference type="InterPro" id="IPR020806">
    <property type="entry name" value="PKS_PP-bd"/>
</dbReference>
<dbReference type="Pfam" id="PF00107">
    <property type="entry name" value="ADH_zinc_N"/>
    <property type="match status" value="1"/>
</dbReference>
<dbReference type="PANTHER" id="PTHR43775">
    <property type="entry name" value="FATTY ACID SYNTHASE"/>
    <property type="match status" value="1"/>
</dbReference>
<evidence type="ECO:0000259" key="8">
    <source>
        <dbReference type="PROSITE" id="PS52004"/>
    </source>
</evidence>
<feature type="active site" description="Proton acceptor; for dehydratase activity" evidence="5">
    <location>
        <position position="915"/>
    </location>
</feature>
<dbReference type="Gene3D" id="3.40.47.10">
    <property type="match status" value="1"/>
</dbReference>
<proteinExistence type="predicted"/>
<dbReference type="InterPro" id="IPR057326">
    <property type="entry name" value="KR_dom"/>
</dbReference>
<dbReference type="InterPro" id="IPR049551">
    <property type="entry name" value="PKS_DH_C"/>
</dbReference>
<sequence length="2099" mass="226764">MQRLHSELPDNPLGGIAHAAGVIDFVELKAQSMERMSKVFKPKVSGAWHLHEASKDLDLDSFVGFSSVSALIGLSRGTSYSASNAYLDGLGLWRHKASLPFSSVQWGPVAEVGMASKDHSGQADSALRQLPPGHVQAAFRLAVVGNGNRGWPLPSLCFAQVEWGRFLRELGAEIPILEEFAGEEETAIATGTATAALPAAFRSLGPDQLEAKLGQVVQGIALGILGVDELTADAPLMEAGLDSLSSVDFRNSVAKELPGLKLPSTLMFDHPTTKAIAAFATEQLAAAAAAPAPSPVTAPAPMELEISFPGDFDSLSLEEKEEFKAQALKEILERTGLRPEDLEDLCLEPGSIIVKAKFRETSDLPANRAQAVVAEMTERPMSVELEGHETFLSQSASSSSAAPAPAKKGATAARLPRSLPAPGPAAARSPVAVNSAAYRFPLEGTAPDEMWDVLTKKTDGVTEIPLERWDVDAYYDEDAEVPGMMTVRHGAFVKGADLFDASFFGLSPAESKVMDPQQRLLLEVIYQSFHVAGMPLSSLTGMDAGITVGQCNNDWGHMGFSGSTEASEKIGPYTGLAVSTSISSNRVSYLLGLKGPSATIDTACSSSLVAVDVIVSNLRRGRSTVGAASGVNLCLIPGPFIACSKAHMLSEDGRCKTFDASANGYVRGEGCGSATLSLLDGGIDLKPVVVLKGSAVNQDGRSSSQTAPHGPSQQAVIMTALSEAELEPQSVSCMETHGTGTALGDPIEVGALGNTLGEGRSADVPLALCAVKTNLGHLEGAAGMAGLLKVMCMLPRQRAPPNLHFQKLNPHCDLEDFPTNIPVEGLLELASVADHVSSGLSSFGFGGTNTHVVLEDARDMVPVTSVEVAPVFKRQSFAWQARRHALLSRTLRTAEGTQVFAQPFAGKLLQLVSHHIIFGEIVVPGATYLEMVLAAGEFHLNCKDKQWNIRKVGFTAPLVLKQGEEQGKLARDVDLYLELFPDQHWSMSSYDPKERKKLATHAEGDLDLSFVQPEYPSVNLEEVRQRCDEEVTIERLYVPFSKIGLPLQPRFRTVRHILRGEKEVLARIAAEDDGTNSGYLFNPAVIDGTFQGSMALMLERHSTKIDGLNSLRIPLMVQTVTHYAQGSQTDIFVHHELVEITDRENCVNSKLCKQDGTAMLGFETLRFREVRPEHIAKMLQQATDDVEEDILEVDWVPMEGALGKAKDSTGKGILFVGAAPRSVHDTSMVKKCDEVELGAPPALRQALQKLLEASSFTDTAGDLAFKEGTKAVVHLGALQDAAELAVLQEAVVLAQAAIAVIAKGEDAPQIAYMTYGTQDVATSSGAGSYLHAGLWGLARTVRMEERSIKLRCFDLDSRHEDPESAAKAIVEQLGSLTGVGTGGGETELALREGGTQVSRLSRSQVQVQKPMRLQMSSRGSLSNLRPVPQASRPQPGPEQVEVRIRAVGLNFRDVLNVMGMYPGDPGNPGGDCAGTVCSVGGGEKEAAGLRPGHDVFGIAWGCLQTYACTEALLLAPKPKKWSFEQMAAWSVTFATTEEAFQELAPVQKGERVLIHAATGGVGLVAVQFAQRVGATIFATAGSPNKVQHLRDMGVKYITSSRDVKKFEEDMKAFLKEDGADGVDVVLNSLSHDDYIPKSLSFLSKGGRFMEIGKRLIWSHDQMRRERPDVQYEKIAMDWVMEFQPERYNVLMRRLVSQIEQGWWKEVPLTLYEGLASGIEAMRYLQRAQQIGKVVLTQPSRMECSEEGSYVLSGGVGALGLVTTKMMAEEGAKSVVLLSRRGVVGDDLKSMWDKLQDFDIELLVKPCDIASLTDVQELVTNLKSSSSYTVKGLIHLAAVLDDATLPKLTRKHLEKAYGAKVFGARHLHLCLQSQKQALDFAVLFSSTSALLGSPGQGNYSAANAALDAQARYWKALGEKVVSVQWGPWREVGMAAQKGTVQRLKAQGLGSIGNVVGMAALSGSLRASGSIIAACPVHWGQYLKQFGKATPAFYSRCSGCNKFLPRIEWLRPCVLAESFLTLRPVESISCRATILVCCDCCDFGRYCDYFVFDDDDYYYFYYFRDYCSFYLACSIGLLFAVPSTWQPKLCCFCLLYFLPKS</sequence>
<dbReference type="InterPro" id="IPR036291">
    <property type="entry name" value="NAD(P)-bd_dom_sf"/>
</dbReference>
<dbReference type="Pfam" id="PF00550">
    <property type="entry name" value="PP-binding"/>
    <property type="match status" value="1"/>
</dbReference>
<dbReference type="Pfam" id="PF08240">
    <property type="entry name" value="ADH_N"/>
    <property type="match status" value="1"/>
</dbReference>
<dbReference type="PROSITE" id="PS50075">
    <property type="entry name" value="CARRIER"/>
    <property type="match status" value="1"/>
</dbReference>
<dbReference type="Gene3D" id="3.40.50.720">
    <property type="entry name" value="NAD(P)-binding Rossmann-like Domain"/>
    <property type="match status" value="4"/>
</dbReference>
<dbReference type="InterPro" id="IPR013154">
    <property type="entry name" value="ADH-like_N"/>
</dbReference>
<dbReference type="InterPro" id="IPR014031">
    <property type="entry name" value="Ketoacyl_synth_C"/>
</dbReference>
<dbReference type="InterPro" id="IPR042104">
    <property type="entry name" value="PKS_dehydratase_sf"/>
</dbReference>
<dbReference type="Pfam" id="PF21089">
    <property type="entry name" value="PKS_DH_N"/>
    <property type="match status" value="1"/>
</dbReference>
<dbReference type="Proteomes" id="UP000601435">
    <property type="component" value="Unassembled WGS sequence"/>
</dbReference>
<evidence type="ECO:0000256" key="2">
    <source>
        <dbReference type="ARBA" id="ARBA00022553"/>
    </source>
</evidence>
<dbReference type="InterPro" id="IPR049900">
    <property type="entry name" value="PKS_mFAS_DH"/>
</dbReference>
<dbReference type="InterPro" id="IPR014030">
    <property type="entry name" value="Ketoacyl_synth_N"/>
</dbReference>
<evidence type="ECO:0000256" key="3">
    <source>
        <dbReference type="ARBA" id="ARBA00022679"/>
    </source>
</evidence>
<dbReference type="Gene3D" id="3.90.180.10">
    <property type="entry name" value="Medium-chain alcohol dehydrogenases, catalytic domain"/>
    <property type="match status" value="1"/>
</dbReference>
<feature type="compositionally biased region" description="Low complexity" evidence="6">
    <location>
        <begin position="393"/>
        <end position="413"/>
    </location>
</feature>
<evidence type="ECO:0000256" key="6">
    <source>
        <dbReference type="SAM" id="MobiDB-lite"/>
    </source>
</evidence>
<dbReference type="InterPro" id="IPR011032">
    <property type="entry name" value="GroES-like_sf"/>
</dbReference>
<feature type="domain" description="Carrier" evidence="7">
    <location>
        <begin position="208"/>
        <end position="284"/>
    </location>
</feature>
<dbReference type="InterPro" id="IPR020843">
    <property type="entry name" value="ER"/>
</dbReference>
<dbReference type="InterPro" id="IPR020841">
    <property type="entry name" value="PKS_Beta-ketoAc_synthase_dom"/>
</dbReference>
<feature type="domain" description="Ketosynthase family 3 (KS3)" evidence="8">
    <location>
        <begin position="428"/>
        <end position="856"/>
    </location>
</feature>
<feature type="active site" description="Proton donor; for dehydratase activity" evidence="5">
    <location>
        <position position="1087"/>
    </location>
</feature>
<feature type="region of interest" description="Disordered" evidence="6">
    <location>
        <begin position="1378"/>
        <end position="1439"/>
    </location>
</feature>
<dbReference type="InterPro" id="IPR018201">
    <property type="entry name" value="Ketoacyl_synth_AS"/>
</dbReference>
<dbReference type="CDD" id="cd00833">
    <property type="entry name" value="PKS"/>
    <property type="match status" value="1"/>
</dbReference>
<dbReference type="InterPro" id="IPR013149">
    <property type="entry name" value="ADH-like_C"/>
</dbReference>
<keyword evidence="3" id="KW-0808">Transferase</keyword>
<dbReference type="Pfam" id="PF14765">
    <property type="entry name" value="PS-DH"/>
    <property type="match status" value="1"/>
</dbReference>
<dbReference type="GO" id="GO:0004312">
    <property type="term" value="F:fatty acid synthase activity"/>
    <property type="evidence" value="ECO:0007669"/>
    <property type="project" value="TreeGrafter"/>
</dbReference>
<dbReference type="SMART" id="SM00825">
    <property type="entry name" value="PKS_KS"/>
    <property type="match status" value="1"/>
</dbReference>
<evidence type="ECO:0000313" key="11">
    <source>
        <dbReference type="Proteomes" id="UP000601435"/>
    </source>
</evidence>
<name>A0A812K5Q5_9DINO</name>
<dbReference type="SUPFAM" id="SSF50129">
    <property type="entry name" value="GroES-like"/>
    <property type="match status" value="1"/>
</dbReference>
<evidence type="ECO:0000313" key="10">
    <source>
        <dbReference type="EMBL" id="CAE7222817.1"/>
    </source>
</evidence>
<dbReference type="GO" id="GO:0004315">
    <property type="term" value="F:3-oxoacyl-[acyl-carrier-protein] synthase activity"/>
    <property type="evidence" value="ECO:0007669"/>
    <property type="project" value="InterPro"/>
</dbReference>
<dbReference type="CDD" id="cd05195">
    <property type="entry name" value="enoyl_red"/>
    <property type="match status" value="1"/>
</dbReference>
<feature type="region of interest" description="C-terminal hotdog fold" evidence="5">
    <location>
        <begin position="1028"/>
        <end position="1176"/>
    </location>
</feature>
<keyword evidence="1" id="KW-0596">Phosphopantetheine</keyword>
<dbReference type="PROSITE" id="PS52004">
    <property type="entry name" value="KS3_2"/>
    <property type="match status" value="1"/>
</dbReference>
<feature type="compositionally biased region" description="Polar residues" evidence="6">
    <location>
        <begin position="1396"/>
        <end position="1407"/>
    </location>
</feature>